<dbReference type="InterPro" id="IPR008201">
    <property type="entry name" value="HepT-like"/>
</dbReference>
<gene>
    <name evidence="5" type="ORF">A7E75_12080</name>
</gene>
<dbReference type="InterPro" id="IPR052379">
    <property type="entry name" value="Type_VII_TA_RNase"/>
</dbReference>
<evidence type="ECO:0000313" key="6">
    <source>
        <dbReference type="Proteomes" id="UP000182264"/>
    </source>
</evidence>
<dbReference type="EMBL" id="CP015518">
    <property type="protein sequence ID" value="APG25668.1"/>
    <property type="molecule type" value="Genomic_DNA"/>
</dbReference>
<evidence type="ECO:0000256" key="4">
    <source>
        <dbReference type="ARBA" id="ARBA00024207"/>
    </source>
</evidence>
<dbReference type="GO" id="GO:0016787">
    <property type="term" value="F:hydrolase activity"/>
    <property type="evidence" value="ECO:0007669"/>
    <property type="project" value="UniProtKB-KW"/>
</dbReference>
<evidence type="ECO:0000256" key="1">
    <source>
        <dbReference type="ARBA" id="ARBA00022649"/>
    </source>
</evidence>
<dbReference type="Pfam" id="PF01934">
    <property type="entry name" value="HepT-like"/>
    <property type="match status" value="1"/>
</dbReference>
<comment type="similarity">
    <text evidence="4">Belongs to the HepT RNase toxin family.</text>
</comment>
<dbReference type="Proteomes" id="UP000182264">
    <property type="component" value="Chromosome"/>
</dbReference>
<evidence type="ECO:0000256" key="3">
    <source>
        <dbReference type="ARBA" id="ARBA00022801"/>
    </source>
</evidence>
<dbReference type="GO" id="GO:0110001">
    <property type="term" value="C:toxin-antitoxin complex"/>
    <property type="evidence" value="ECO:0007669"/>
    <property type="project" value="InterPro"/>
</dbReference>
<dbReference type="GO" id="GO:0004540">
    <property type="term" value="F:RNA nuclease activity"/>
    <property type="evidence" value="ECO:0007669"/>
    <property type="project" value="InterPro"/>
</dbReference>
<sequence length="137" mass="15824">MVNKNVLAARLDRLREYLDMLKAIQAYTLTDFIKDPFVYCAAERYLHLAIECLLDIGNHVISDRGYIKPDSYADVFRILGDNEVIPAPLCRELEGMASFRNLLVHDYLRLDRQKVYQIIQGKVKSLEQLAAVFAELF</sequence>
<name>A0A1L3GIZ5_SYNAC</name>
<dbReference type="RefSeq" id="WP_072287508.1">
    <property type="nucleotide sequence ID" value="NZ_CP015455.1"/>
</dbReference>
<dbReference type="AlphaFoldDB" id="A0A1L3GIZ5"/>
<reference evidence="5 6" key="1">
    <citation type="journal article" date="2017" name="Genome Announc.">
        <title>Complete Genome Sequences of Two Acetylene-Fermenting Pelobacter acetylenicus Strains.</title>
        <authorList>
            <person name="Sutton J.M."/>
            <person name="Baesman S.M."/>
            <person name="Fierst J.L."/>
            <person name="Poret-Peterson A.T."/>
            <person name="Oremland R.S."/>
            <person name="Dunlap D.S."/>
            <person name="Akob D.M."/>
        </authorList>
    </citation>
    <scope>NUCLEOTIDE SEQUENCE [LARGE SCALE GENOMIC DNA]</scope>
    <source>
        <strain evidence="5 6">DSM 3247</strain>
    </source>
</reference>
<keyword evidence="1" id="KW-1277">Toxin-antitoxin system</keyword>
<dbReference type="OrthoDB" id="5368533at2"/>
<evidence type="ECO:0000256" key="2">
    <source>
        <dbReference type="ARBA" id="ARBA00022722"/>
    </source>
</evidence>
<accession>A0A1L3GIZ5</accession>
<organism evidence="5 6">
    <name type="scientific">Syntrophotalea acetylenica</name>
    <name type="common">Pelobacter acetylenicus</name>
    <dbReference type="NCBI Taxonomy" id="29542"/>
    <lineage>
        <taxon>Bacteria</taxon>
        <taxon>Pseudomonadati</taxon>
        <taxon>Thermodesulfobacteriota</taxon>
        <taxon>Desulfuromonadia</taxon>
        <taxon>Desulfuromonadales</taxon>
        <taxon>Syntrophotaleaceae</taxon>
        <taxon>Syntrophotalea</taxon>
    </lineage>
</organism>
<dbReference type="InterPro" id="IPR037038">
    <property type="entry name" value="HepT-like_sf"/>
</dbReference>
<keyword evidence="3" id="KW-0378">Hydrolase</keyword>
<dbReference type="Gene3D" id="1.20.120.580">
    <property type="entry name" value="bsu32300-like"/>
    <property type="match status" value="1"/>
</dbReference>
<dbReference type="PANTHER" id="PTHR33397">
    <property type="entry name" value="UPF0331 PROTEIN YUTE"/>
    <property type="match status" value="1"/>
</dbReference>
<proteinExistence type="inferred from homology"/>
<evidence type="ECO:0008006" key="7">
    <source>
        <dbReference type="Google" id="ProtNLM"/>
    </source>
</evidence>
<evidence type="ECO:0000313" key="5">
    <source>
        <dbReference type="EMBL" id="APG25668.1"/>
    </source>
</evidence>
<protein>
    <recommendedName>
        <fullName evidence="7">DUF86 domain-containing protein</fullName>
    </recommendedName>
</protein>
<keyword evidence="2" id="KW-0540">Nuclease</keyword>
<dbReference type="PANTHER" id="PTHR33397:SF5">
    <property type="entry name" value="RNASE YUTE-RELATED"/>
    <property type="match status" value="1"/>
</dbReference>
<dbReference type="NCBIfam" id="NF047751">
    <property type="entry name" value="HepT_toxin"/>
    <property type="match status" value="1"/>
</dbReference>
<keyword evidence="6" id="KW-1185">Reference proteome</keyword>
<dbReference type="KEGG" id="pace:A6070_06115"/>